<dbReference type="KEGG" id="btho:Btheta7330_02740"/>
<dbReference type="EMBL" id="CZBI01000002">
    <property type="protein sequence ID" value="CUP70496.1"/>
    <property type="molecule type" value="Genomic_DNA"/>
</dbReference>
<proteinExistence type="predicted"/>
<dbReference type="Proteomes" id="UP000095541">
    <property type="component" value="Unassembled WGS sequence"/>
</dbReference>
<name>A0A0P0FQP7_BACT4</name>
<dbReference type="AlphaFoldDB" id="A0A0P0FQP7"/>
<dbReference type="PATRIC" id="fig|818.23.peg.2823"/>
<sequence>MIDKILEIALEILFFFRRKRKGKRTKGQVDEED</sequence>
<protein>
    <submittedName>
        <fullName evidence="1">Uncharacterized protein</fullName>
    </submittedName>
</protein>
<accession>C6IFG3</accession>
<evidence type="ECO:0000313" key="1">
    <source>
        <dbReference type="EMBL" id="CUP70496.1"/>
    </source>
</evidence>
<reference evidence="1 2" key="1">
    <citation type="submission" date="2015-09" db="EMBL/GenBank/DDBJ databases">
        <authorList>
            <consortium name="Pathogen Informatics"/>
        </authorList>
    </citation>
    <scope>NUCLEOTIDE SEQUENCE [LARGE SCALE GENOMIC DNA]</scope>
    <source>
        <strain evidence="1 2">2789STDY5834945</strain>
    </source>
</reference>
<organism evidence="1 2">
    <name type="scientific">Bacteroides thetaiotaomicron</name>
    <dbReference type="NCBI Taxonomy" id="818"/>
    <lineage>
        <taxon>Bacteria</taxon>
        <taxon>Pseudomonadati</taxon>
        <taxon>Bacteroidota</taxon>
        <taxon>Bacteroidia</taxon>
        <taxon>Bacteroidales</taxon>
        <taxon>Bacteroidaceae</taxon>
        <taxon>Bacteroides</taxon>
    </lineage>
</organism>
<accession>A0A0P0FQP7</accession>
<evidence type="ECO:0000313" key="2">
    <source>
        <dbReference type="Proteomes" id="UP000095541"/>
    </source>
</evidence>
<gene>
    <name evidence="1" type="ORF">ERS852557_01359</name>
</gene>